<protein>
    <submittedName>
        <fullName evidence="2">Uncharacterized protein</fullName>
    </submittedName>
</protein>
<reference evidence="2" key="1">
    <citation type="submission" date="2021-03" db="EMBL/GenBank/DDBJ databases">
        <title>Draft genome sequence of rust myrtle Austropuccinia psidii MF-1, a brazilian biotype.</title>
        <authorList>
            <person name="Quecine M.C."/>
            <person name="Pachon D.M.R."/>
            <person name="Bonatelli M.L."/>
            <person name="Correr F.H."/>
            <person name="Franceschini L.M."/>
            <person name="Leite T.F."/>
            <person name="Margarido G.R.A."/>
            <person name="Almeida C.A."/>
            <person name="Ferrarezi J.A."/>
            <person name="Labate C.A."/>
        </authorList>
    </citation>
    <scope>NUCLEOTIDE SEQUENCE</scope>
    <source>
        <strain evidence="2">MF-1</strain>
    </source>
</reference>
<organism evidence="2 3">
    <name type="scientific">Austropuccinia psidii MF-1</name>
    <dbReference type="NCBI Taxonomy" id="1389203"/>
    <lineage>
        <taxon>Eukaryota</taxon>
        <taxon>Fungi</taxon>
        <taxon>Dikarya</taxon>
        <taxon>Basidiomycota</taxon>
        <taxon>Pucciniomycotina</taxon>
        <taxon>Pucciniomycetes</taxon>
        <taxon>Pucciniales</taxon>
        <taxon>Sphaerophragmiaceae</taxon>
        <taxon>Austropuccinia</taxon>
    </lineage>
</organism>
<comment type="caution">
    <text evidence="2">The sequence shown here is derived from an EMBL/GenBank/DDBJ whole genome shotgun (WGS) entry which is preliminary data.</text>
</comment>
<evidence type="ECO:0000313" key="3">
    <source>
        <dbReference type="Proteomes" id="UP000765509"/>
    </source>
</evidence>
<accession>A0A9Q3HVK6</accession>
<evidence type="ECO:0000313" key="2">
    <source>
        <dbReference type="EMBL" id="MBW0516085.1"/>
    </source>
</evidence>
<dbReference type="EMBL" id="AVOT02025042">
    <property type="protein sequence ID" value="MBW0516085.1"/>
    <property type="molecule type" value="Genomic_DNA"/>
</dbReference>
<keyword evidence="3" id="KW-1185">Reference proteome</keyword>
<evidence type="ECO:0000256" key="1">
    <source>
        <dbReference type="SAM" id="MobiDB-lite"/>
    </source>
</evidence>
<name>A0A9Q3HVK6_9BASI</name>
<proteinExistence type="predicted"/>
<dbReference type="Proteomes" id="UP000765509">
    <property type="component" value="Unassembled WGS sequence"/>
</dbReference>
<feature type="region of interest" description="Disordered" evidence="1">
    <location>
        <begin position="259"/>
        <end position="280"/>
    </location>
</feature>
<sequence length="280" mass="30071">MEWDASDKVLIDTGASIHLSGTVHFATCTCSVFPFCIFFANSNSSVLISHMTTLKLPVSGGLVLVHVVEFSDKILGTILSVGRLCTAGVVPVFDDLELSLFVCDFLVTTTFNNNCWWLDILAEEGTGRSAAASPACVLSKIEMPLISKPASMSLSSRKWHERLGHLFSEAITLTPSSGSLFTVRLLLSTNGPRPRFHLQHGLPSGSSLQRPQCSVGCDSAVPSSALWTHNAKESTLASFILSLSKLGIGFFPSLPYSPQENGEAEPLNQTLGNDGRKQDA</sequence>
<dbReference type="AlphaFoldDB" id="A0A9Q3HVK6"/>
<gene>
    <name evidence="2" type="ORF">O181_055800</name>
</gene>